<sequence length="99" mass="10817">MKNKTGSSLAVAGCTFGIAKDLTLLSKVDRGRPAIQILIRYADREMIHPICNSYLIIMTGQEQSFLVRGRAALVHFPSGELASARLVVFAKAGLFIRKP</sequence>
<dbReference type="Proteomes" id="UP001589747">
    <property type="component" value="Unassembled WGS sequence"/>
</dbReference>
<reference evidence="1 2" key="1">
    <citation type="submission" date="2024-09" db="EMBL/GenBank/DDBJ databases">
        <authorList>
            <person name="Sun Q."/>
            <person name="Mori K."/>
        </authorList>
    </citation>
    <scope>NUCLEOTIDE SEQUENCE [LARGE SCALE GENOMIC DNA]</scope>
    <source>
        <strain evidence="1 2">TISTR 2452</strain>
    </source>
</reference>
<keyword evidence="2" id="KW-1185">Reference proteome</keyword>
<evidence type="ECO:0000313" key="1">
    <source>
        <dbReference type="EMBL" id="MFB9330802.1"/>
    </source>
</evidence>
<accession>A0ABV5L3E9</accession>
<protein>
    <submittedName>
        <fullName evidence="1">Uncharacterized protein</fullName>
    </submittedName>
</protein>
<dbReference type="EMBL" id="JBHMDO010000054">
    <property type="protein sequence ID" value="MFB9330802.1"/>
    <property type="molecule type" value="Genomic_DNA"/>
</dbReference>
<dbReference type="RefSeq" id="WP_377502555.1">
    <property type="nucleotide sequence ID" value="NZ_JBHMDO010000054.1"/>
</dbReference>
<evidence type="ECO:0000313" key="2">
    <source>
        <dbReference type="Proteomes" id="UP001589747"/>
    </source>
</evidence>
<gene>
    <name evidence="1" type="ORF">ACFFSY_33090</name>
</gene>
<proteinExistence type="predicted"/>
<organism evidence="1 2">
    <name type="scientific">Paenibacillus aurantiacus</name>
    <dbReference type="NCBI Taxonomy" id="1936118"/>
    <lineage>
        <taxon>Bacteria</taxon>
        <taxon>Bacillati</taxon>
        <taxon>Bacillota</taxon>
        <taxon>Bacilli</taxon>
        <taxon>Bacillales</taxon>
        <taxon>Paenibacillaceae</taxon>
        <taxon>Paenibacillus</taxon>
    </lineage>
</organism>
<comment type="caution">
    <text evidence="1">The sequence shown here is derived from an EMBL/GenBank/DDBJ whole genome shotgun (WGS) entry which is preliminary data.</text>
</comment>
<name>A0ABV5L3E9_9BACL</name>